<evidence type="ECO:0000256" key="1">
    <source>
        <dbReference type="SAM" id="MobiDB-lite"/>
    </source>
</evidence>
<dbReference type="Proteomes" id="UP000662200">
    <property type="component" value="Unassembled WGS sequence"/>
</dbReference>
<dbReference type="SUPFAM" id="SSF55486">
    <property type="entry name" value="Metalloproteases ('zincins'), catalytic domain"/>
    <property type="match status" value="1"/>
</dbReference>
<dbReference type="RefSeq" id="WP_268244314.1">
    <property type="nucleotide sequence ID" value="NZ_BMQC01000001.1"/>
</dbReference>
<gene>
    <name evidence="4" type="ORF">GCM10010124_01780</name>
</gene>
<feature type="compositionally biased region" description="Basic and acidic residues" evidence="1">
    <location>
        <begin position="74"/>
        <end position="86"/>
    </location>
</feature>
<evidence type="ECO:0000256" key="2">
    <source>
        <dbReference type="SAM" id="Phobius"/>
    </source>
</evidence>
<keyword evidence="2" id="KW-0472">Membrane</keyword>
<evidence type="ECO:0000259" key="3">
    <source>
        <dbReference type="Pfam" id="PF11350"/>
    </source>
</evidence>
<feature type="compositionally biased region" description="Low complexity" evidence="1">
    <location>
        <begin position="211"/>
        <end position="220"/>
    </location>
</feature>
<keyword evidence="2" id="KW-1133">Transmembrane helix</keyword>
<feature type="compositionally biased region" description="Pro residues" evidence="1">
    <location>
        <begin position="16"/>
        <end position="30"/>
    </location>
</feature>
<keyword evidence="2" id="KW-0812">Transmembrane</keyword>
<feature type="region of interest" description="Disordered" evidence="1">
    <location>
        <begin position="1"/>
        <end position="107"/>
    </location>
</feature>
<sequence>MLDEKERGQTVATPIDPRPGRQPDPAPWTDPTPVAGIPVLPSRRPRRPRPAEPAGRPDPADVAPADADAAPGGENRRPDGETRRPDGANAWPGRRLARRPGRGGRLTTLGRAVLADAQRRDAGPAPDQVFEGALRAFDDPRQAPPGVRDRTARWRRVQRRRQRLGVLAVLLAAAAVIGVDVARGPGTRVAGRDVTGTATPSQERTDPPPSTAAAAARFPGSGPGTFSYATATSRVYGGGGPVLRYRVGVEADTGQDRDAFAREVERILGDARGWTAGRERRFQRVSGSSPIDFAVVLATPATSERLCRTGGLETRRFTNCRIGGKVVINMARWWEAVPGYGAPVAEYRDYVVNHEVGHQLGRGHERCPRAGALAPVMQQQTLGLKGCKPYGWPFHRGRAYTGPSTP</sequence>
<protein>
    <recommendedName>
        <fullName evidence="3">DUF3152 domain-containing protein</fullName>
    </recommendedName>
</protein>
<evidence type="ECO:0000313" key="5">
    <source>
        <dbReference type="Proteomes" id="UP000662200"/>
    </source>
</evidence>
<accession>A0A8J3FE65</accession>
<reference evidence="4" key="1">
    <citation type="journal article" date="2014" name="Int. J. Syst. Evol. Microbiol.">
        <title>Complete genome sequence of Corynebacterium casei LMG S-19264T (=DSM 44701T), isolated from a smear-ripened cheese.</title>
        <authorList>
            <consortium name="US DOE Joint Genome Institute (JGI-PGF)"/>
            <person name="Walter F."/>
            <person name="Albersmeier A."/>
            <person name="Kalinowski J."/>
            <person name="Ruckert C."/>
        </authorList>
    </citation>
    <scope>NUCLEOTIDE SEQUENCE</scope>
    <source>
        <strain evidence="4">JCM 3091</strain>
    </source>
</reference>
<reference evidence="4" key="2">
    <citation type="submission" date="2020-09" db="EMBL/GenBank/DDBJ databases">
        <authorList>
            <person name="Sun Q."/>
            <person name="Ohkuma M."/>
        </authorList>
    </citation>
    <scope>NUCLEOTIDE SEQUENCE</scope>
    <source>
        <strain evidence="4">JCM 3091</strain>
    </source>
</reference>
<dbReference type="EMBL" id="BMQC01000001">
    <property type="protein sequence ID" value="GGK12891.1"/>
    <property type="molecule type" value="Genomic_DNA"/>
</dbReference>
<feature type="transmembrane region" description="Helical" evidence="2">
    <location>
        <begin position="164"/>
        <end position="182"/>
    </location>
</feature>
<name>A0A8J3FE65_9ACTN</name>
<feature type="compositionally biased region" description="Low complexity" evidence="1">
    <location>
        <begin position="60"/>
        <end position="73"/>
    </location>
</feature>
<dbReference type="AlphaFoldDB" id="A0A8J3FE65"/>
<organism evidence="4 5">
    <name type="scientific">Pilimelia terevasa</name>
    <dbReference type="NCBI Taxonomy" id="53372"/>
    <lineage>
        <taxon>Bacteria</taxon>
        <taxon>Bacillati</taxon>
        <taxon>Actinomycetota</taxon>
        <taxon>Actinomycetes</taxon>
        <taxon>Micromonosporales</taxon>
        <taxon>Micromonosporaceae</taxon>
        <taxon>Pilimelia</taxon>
    </lineage>
</organism>
<comment type="caution">
    <text evidence="4">The sequence shown here is derived from an EMBL/GenBank/DDBJ whole genome shotgun (WGS) entry which is preliminary data.</text>
</comment>
<dbReference type="Pfam" id="PF11350">
    <property type="entry name" value="DUF3152"/>
    <property type="match status" value="1"/>
</dbReference>
<proteinExistence type="predicted"/>
<dbReference type="InterPro" id="IPR022603">
    <property type="entry name" value="DUF3152"/>
</dbReference>
<feature type="domain" description="DUF3152" evidence="3">
    <location>
        <begin position="216"/>
        <end position="385"/>
    </location>
</feature>
<evidence type="ECO:0000313" key="4">
    <source>
        <dbReference type="EMBL" id="GGK12891.1"/>
    </source>
</evidence>
<keyword evidence="5" id="KW-1185">Reference proteome</keyword>
<feature type="region of interest" description="Disordered" evidence="1">
    <location>
        <begin position="190"/>
        <end position="222"/>
    </location>
</feature>